<dbReference type="AlphaFoldDB" id="A0AAV9XRW0"/>
<evidence type="ECO:0000256" key="7">
    <source>
        <dbReference type="ARBA" id="ARBA00023136"/>
    </source>
</evidence>
<dbReference type="GO" id="GO:0006629">
    <property type="term" value="P:lipid metabolic process"/>
    <property type="evidence" value="ECO:0007669"/>
    <property type="project" value="InterPro"/>
</dbReference>
<feature type="transmembrane region" description="Helical" evidence="8">
    <location>
        <begin position="153"/>
        <end position="177"/>
    </location>
</feature>
<feature type="transmembrane region" description="Helical" evidence="8">
    <location>
        <begin position="298"/>
        <end position="321"/>
    </location>
</feature>
<dbReference type="GO" id="GO:0016020">
    <property type="term" value="C:membrane"/>
    <property type="evidence" value="ECO:0007669"/>
    <property type="project" value="UniProtKB-SubCell"/>
</dbReference>
<evidence type="ECO:0000259" key="9">
    <source>
        <dbReference type="Pfam" id="PF13813"/>
    </source>
</evidence>
<evidence type="ECO:0000256" key="2">
    <source>
        <dbReference type="ARBA" id="ARBA00005179"/>
    </source>
</evidence>
<comment type="similarity">
    <text evidence="3">Belongs to the wax synthase family.</text>
</comment>
<keyword evidence="4" id="KW-0808">Transferase</keyword>
<evidence type="ECO:0000256" key="8">
    <source>
        <dbReference type="SAM" id="Phobius"/>
    </source>
</evidence>
<feature type="transmembrane region" description="Helical" evidence="8">
    <location>
        <begin position="341"/>
        <end position="364"/>
    </location>
</feature>
<organism evidence="10 11">
    <name type="scientific">Orbilia ellipsospora</name>
    <dbReference type="NCBI Taxonomy" id="2528407"/>
    <lineage>
        <taxon>Eukaryota</taxon>
        <taxon>Fungi</taxon>
        <taxon>Dikarya</taxon>
        <taxon>Ascomycota</taxon>
        <taxon>Pezizomycotina</taxon>
        <taxon>Orbiliomycetes</taxon>
        <taxon>Orbiliales</taxon>
        <taxon>Orbiliaceae</taxon>
        <taxon>Orbilia</taxon>
    </lineage>
</organism>
<feature type="transmembrane region" description="Helical" evidence="8">
    <location>
        <begin position="7"/>
        <end position="25"/>
    </location>
</feature>
<dbReference type="EMBL" id="JAVHJO010000001">
    <property type="protein sequence ID" value="KAK6544870.1"/>
    <property type="molecule type" value="Genomic_DNA"/>
</dbReference>
<comment type="caution">
    <text evidence="10">The sequence shown here is derived from an EMBL/GenBank/DDBJ whole genome shotgun (WGS) entry which is preliminary data.</text>
</comment>
<keyword evidence="5 8" id="KW-0812">Transmembrane</keyword>
<gene>
    <name evidence="10" type="ORF">TWF694_001550</name>
</gene>
<keyword evidence="11" id="KW-1185">Reference proteome</keyword>
<feature type="domain" description="Wax synthase" evidence="9">
    <location>
        <begin position="241"/>
        <end position="321"/>
    </location>
</feature>
<feature type="transmembrane region" description="Helical" evidence="8">
    <location>
        <begin position="197"/>
        <end position="215"/>
    </location>
</feature>
<dbReference type="PANTHER" id="PTHR31595">
    <property type="entry name" value="LONG-CHAIN-ALCOHOL O-FATTY-ACYLTRANSFERASE 3-RELATED"/>
    <property type="match status" value="1"/>
</dbReference>
<evidence type="ECO:0000313" key="10">
    <source>
        <dbReference type="EMBL" id="KAK6544870.1"/>
    </source>
</evidence>
<dbReference type="InterPro" id="IPR044851">
    <property type="entry name" value="Wax_synthase"/>
</dbReference>
<dbReference type="InterPro" id="IPR032805">
    <property type="entry name" value="Wax_synthase_dom"/>
</dbReference>
<keyword evidence="6 8" id="KW-1133">Transmembrane helix</keyword>
<dbReference type="GO" id="GO:0008374">
    <property type="term" value="F:O-acyltransferase activity"/>
    <property type="evidence" value="ECO:0007669"/>
    <property type="project" value="InterPro"/>
</dbReference>
<evidence type="ECO:0000256" key="1">
    <source>
        <dbReference type="ARBA" id="ARBA00004141"/>
    </source>
</evidence>
<dbReference type="Pfam" id="PF13813">
    <property type="entry name" value="MBOAT_2"/>
    <property type="match status" value="1"/>
</dbReference>
<feature type="transmembrane region" description="Helical" evidence="8">
    <location>
        <begin position="376"/>
        <end position="398"/>
    </location>
</feature>
<comment type="pathway">
    <text evidence="2">Secondary metabolite biosynthesis.</text>
</comment>
<evidence type="ECO:0000256" key="5">
    <source>
        <dbReference type="ARBA" id="ARBA00022692"/>
    </source>
</evidence>
<feature type="transmembrane region" description="Helical" evidence="8">
    <location>
        <begin position="61"/>
        <end position="80"/>
    </location>
</feature>
<evidence type="ECO:0000256" key="6">
    <source>
        <dbReference type="ARBA" id="ARBA00022989"/>
    </source>
</evidence>
<proteinExistence type="inferred from homology"/>
<sequence length="451" mass="51677">MMFTFDPLQAAFVGVPILTLIILSLPSSSVIRLGLYPLPAILLFRAFRWPPTGTRDADESYLYGLFATVFLLRFSDYLYIQGYDAPKHFYRLKSKTGRSDALERLEYPRNLGGRVHWALLLIFSQRGIGWNIQVPLPRTKYLVDRRAFVRQSVFLLLEIYLGLYLVGQSCQYMVRVLRDEVPTKPYPWIREIFSNEMFQILVGLIGWIISIISHVSVPYNQVALICVGLGIGGTWSKIESWPSTFGRLKGIWSIRRVWGKVWHQNNRRCLNAPGEKVASILLDEPSRLSRPLRLLRRYFLLFSAFASSGLLHALGVYFVTVTQPMIYSDSTPPHERPSWHATAYFFYLQAVAITIEDFFCWAFGISDESDIKIPSARWVVGVFYTMLWFFFTTIPFWVHPQLAASGYQRISDQGKGYIHVLEATGKASSVMPLNPWPAIVEGVSLLFNKAM</sequence>
<evidence type="ECO:0000256" key="3">
    <source>
        <dbReference type="ARBA" id="ARBA00007282"/>
    </source>
</evidence>
<dbReference type="Proteomes" id="UP001365542">
    <property type="component" value="Unassembled WGS sequence"/>
</dbReference>
<evidence type="ECO:0000313" key="11">
    <source>
        <dbReference type="Proteomes" id="UP001365542"/>
    </source>
</evidence>
<evidence type="ECO:0000256" key="4">
    <source>
        <dbReference type="ARBA" id="ARBA00022679"/>
    </source>
</evidence>
<accession>A0AAV9XRW0</accession>
<keyword evidence="7 8" id="KW-0472">Membrane</keyword>
<protein>
    <recommendedName>
        <fullName evidence="9">Wax synthase domain-containing protein</fullName>
    </recommendedName>
</protein>
<comment type="subcellular location">
    <subcellularLocation>
        <location evidence="1">Membrane</location>
        <topology evidence="1">Multi-pass membrane protein</topology>
    </subcellularLocation>
</comment>
<name>A0AAV9XRW0_9PEZI</name>
<reference evidence="10 11" key="1">
    <citation type="submission" date="2019-10" db="EMBL/GenBank/DDBJ databases">
        <authorList>
            <person name="Palmer J.M."/>
        </authorList>
    </citation>
    <scope>NUCLEOTIDE SEQUENCE [LARGE SCALE GENOMIC DNA]</scope>
    <source>
        <strain evidence="10 11">TWF694</strain>
    </source>
</reference>
<dbReference type="PANTHER" id="PTHR31595:SF57">
    <property type="entry name" value="OS04G0481900 PROTEIN"/>
    <property type="match status" value="1"/>
</dbReference>